<feature type="domain" description="Peptidase S1" evidence="7">
    <location>
        <begin position="27"/>
        <end position="252"/>
    </location>
</feature>
<feature type="signal peptide" evidence="6">
    <location>
        <begin position="1"/>
        <end position="18"/>
    </location>
</feature>
<dbReference type="CDD" id="cd00190">
    <property type="entry name" value="Tryp_SPc"/>
    <property type="match status" value="1"/>
</dbReference>
<evidence type="ECO:0000256" key="3">
    <source>
        <dbReference type="ARBA" id="ARBA00022825"/>
    </source>
</evidence>
<keyword evidence="9" id="KW-1185">Reference proteome</keyword>
<proteinExistence type="predicted"/>
<keyword evidence="6" id="KW-0732">Signal</keyword>
<comment type="caution">
    <text evidence="8">The sequence shown here is derived from an EMBL/GenBank/DDBJ whole genome shotgun (WGS) entry which is preliminary data.</text>
</comment>
<evidence type="ECO:0000313" key="8">
    <source>
        <dbReference type="EMBL" id="KYG67460.1"/>
    </source>
</evidence>
<dbReference type="Pfam" id="PF00089">
    <property type="entry name" value="Trypsin"/>
    <property type="match status" value="1"/>
</dbReference>
<keyword evidence="2 5" id="KW-0378">Hydrolase</keyword>
<evidence type="ECO:0000256" key="6">
    <source>
        <dbReference type="SAM" id="SignalP"/>
    </source>
</evidence>
<dbReference type="GO" id="GO:0006508">
    <property type="term" value="P:proteolysis"/>
    <property type="evidence" value="ECO:0007669"/>
    <property type="project" value="UniProtKB-KW"/>
</dbReference>
<dbReference type="Gene3D" id="2.40.10.10">
    <property type="entry name" value="Trypsin-like serine proteases"/>
    <property type="match status" value="1"/>
</dbReference>
<dbReference type="PROSITE" id="PS00135">
    <property type="entry name" value="TRYPSIN_SER"/>
    <property type="match status" value="1"/>
</dbReference>
<keyword evidence="4" id="KW-1015">Disulfide bond</keyword>
<evidence type="ECO:0000256" key="5">
    <source>
        <dbReference type="RuleBase" id="RU363034"/>
    </source>
</evidence>
<dbReference type="PANTHER" id="PTHR24252">
    <property type="entry name" value="ACROSIN-RELATED"/>
    <property type="match status" value="1"/>
</dbReference>
<dbReference type="EMBL" id="LUKE01000001">
    <property type="protein sequence ID" value="KYG67460.1"/>
    <property type="molecule type" value="Genomic_DNA"/>
</dbReference>
<dbReference type="InterPro" id="IPR009003">
    <property type="entry name" value="Peptidase_S1_PA"/>
</dbReference>
<dbReference type="SMART" id="SM00020">
    <property type="entry name" value="Tryp_SPc"/>
    <property type="match status" value="1"/>
</dbReference>
<keyword evidence="1 5" id="KW-0645">Protease</keyword>
<sequence>MKHALVIGLMTLTVSAFAKSGQFEQKIVGGVEASVGEFPFIVSLQSGSHFCGGSLIRKNWVLTAAHCVKGGTVRKILVGLHDQKNSANAEVLTPKTIIAHPLYNTRTMEYDYALIQTNEDSSYEPIALNPTEIQIGADEIMSTVAGWGTLKEGAYSLPPKLQKVDVPLVTADECNKGYKGQIKDTMLCAGYPQGGKDSCQGDSGGPLVANDINGQRYLIGVVSWGQGCARANYYGVYAKVNAVYDWINTTAQ</sequence>
<dbReference type="InterPro" id="IPR001314">
    <property type="entry name" value="Peptidase_S1A"/>
</dbReference>
<name>A0A150WSQ3_BDEBC</name>
<keyword evidence="3 5" id="KW-0720">Serine protease</keyword>
<dbReference type="PROSITE" id="PS00134">
    <property type="entry name" value="TRYPSIN_HIS"/>
    <property type="match status" value="1"/>
</dbReference>
<dbReference type="SUPFAM" id="SSF50494">
    <property type="entry name" value="Trypsin-like serine proteases"/>
    <property type="match status" value="1"/>
</dbReference>
<dbReference type="InterPro" id="IPR018114">
    <property type="entry name" value="TRYPSIN_HIS"/>
</dbReference>
<dbReference type="PROSITE" id="PS50240">
    <property type="entry name" value="TRYPSIN_DOM"/>
    <property type="match status" value="1"/>
</dbReference>
<evidence type="ECO:0000313" key="9">
    <source>
        <dbReference type="Proteomes" id="UP000075320"/>
    </source>
</evidence>
<dbReference type="FunFam" id="2.40.10.10:FF:000077">
    <property type="entry name" value="Predicted protein"/>
    <property type="match status" value="1"/>
</dbReference>
<evidence type="ECO:0000256" key="1">
    <source>
        <dbReference type="ARBA" id="ARBA00022670"/>
    </source>
</evidence>
<dbReference type="AlphaFoldDB" id="A0A150WSQ3"/>
<accession>A0A150WSQ3</accession>
<protein>
    <submittedName>
        <fullName evidence="8">Trypsin</fullName>
    </submittedName>
</protein>
<evidence type="ECO:0000256" key="4">
    <source>
        <dbReference type="ARBA" id="ARBA00023157"/>
    </source>
</evidence>
<dbReference type="PANTHER" id="PTHR24252:SF7">
    <property type="entry name" value="HYALIN"/>
    <property type="match status" value="1"/>
</dbReference>
<dbReference type="InterPro" id="IPR033116">
    <property type="entry name" value="TRYPSIN_SER"/>
</dbReference>
<dbReference type="GO" id="GO:0004252">
    <property type="term" value="F:serine-type endopeptidase activity"/>
    <property type="evidence" value="ECO:0007669"/>
    <property type="project" value="InterPro"/>
</dbReference>
<gene>
    <name evidence="8" type="ORF">AZI86_03970</name>
</gene>
<organism evidence="8 9">
    <name type="scientific">Bdellovibrio bacteriovorus</name>
    <dbReference type="NCBI Taxonomy" id="959"/>
    <lineage>
        <taxon>Bacteria</taxon>
        <taxon>Pseudomonadati</taxon>
        <taxon>Bdellovibrionota</taxon>
        <taxon>Bdellovibrionia</taxon>
        <taxon>Bdellovibrionales</taxon>
        <taxon>Pseudobdellovibrionaceae</taxon>
        <taxon>Bdellovibrio</taxon>
    </lineage>
</organism>
<reference evidence="8 9" key="1">
    <citation type="submission" date="2016-03" db="EMBL/GenBank/DDBJ databases">
        <authorList>
            <person name="Ploux O."/>
        </authorList>
    </citation>
    <scope>NUCLEOTIDE SEQUENCE [LARGE SCALE GENOMIC DNA]</scope>
    <source>
        <strain evidence="8 9">R0</strain>
    </source>
</reference>
<dbReference type="InterPro" id="IPR043504">
    <property type="entry name" value="Peptidase_S1_PA_chymotrypsin"/>
</dbReference>
<dbReference type="InterPro" id="IPR001254">
    <property type="entry name" value="Trypsin_dom"/>
</dbReference>
<feature type="chain" id="PRO_5007573702" evidence="6">
    <location>
        <begin position="19"/>
        <end position="252"/>
    </location>
</feature>
<dbReference type="Proteomes" id="UP000075320">
    <property type="component" value="Unassembled WGS sequence"/>
</dbReference>
<dbReference type="PRINTS" id="PR00722">
    <property type="entry name" value="CHYMOTRYPSIN"/>
</dbReference>
<evidence type="ECO:0000256" key="2">
    <source>
        <dbReference type="ARBA" id="ARBA00022801"/>
    </source>
</evidence>
<dbReference type="OrthoDB" id="5290228at2"/>
<evidence type="ECO:0000259" key="7">
    <source>
        <dbReference type="PROSITE" id="PS50240"/>
    </source>
</evidence>